<proteinExistence type="predicted"/>
<dbReference type="Proteomes" id="UP000041254">
    <property type="component" value="Unassembled WGS sequence"/>
</dbReference>
<accession>A0A0G4GYE7</accession>
<reference evidence="2 3" key="1">
    <citation type="submission" date="2014-11" db="EMBL/GenBank/DDBJ databases">
        <authorList>
            <person name="Zhu J."/>
            <person name="Qi W."/>
            <person name="Song R."/>
        </authorList>
    </citation>
    <scope>NUCLEOTIDE SEQUENCE [LARGE SCALE GENOMIC DNA]</scope>
</reference>
<dbReference type="EMBL" id="CDMY01000878">
    <property type="protein sequence ID" value="CEM36168.1"/>
    <property type="molecule type" value="Genomic_DNA"/>
</dbReference>
<keyword evidence="3" id="KW-1185">Reference proteome</keyword>
<evidence type="ECO:0000313" key="2">
    <source>
        <dbReference type="EMBL" id="CEM36168.1"/>
    </source>
</evidence>
<feature type="compositionally biased region" description="Basic and acidic residues" evidence="1">
    <location>
        <begin position="23"/>
        <end position="32"/>
    </location>
</feature>
<dbReference type="AlphaFoldDB" id="A0A0G4GYE7"/>
<organism evidence="2 3">
    <name type="scientific">Vitrella brassicaformis (strain CCMP3155)</name>
    <dbReference type="NCBI Taxonomy" id="1169540"/>
    <lineage>
        <taxon>Eukaryota</taxon>
        <taxon>Sar</taxon>
        <taxon>Alveolata</taxon>
        <taxon>Colpodellida</taxon>
        <taxon>Vitrellaceae</taxon>
        <taxon>Vitrella</taxon>
    </lineage>
</organism>
<feature type="compositionally biased region" description="Acidic residues" evidence="1">
    <location>
        <begin position="88"/>
        <end position="98"/>
    </location>
</feature>
<evidence type="ECO:0000313" key="3">
    <source>
        <dbReference type="Proteomes" id="UP000041254"/>
    </source>
</evidence>
<protein>
    <submittedName>
        <fullName evidence="2">Uncharacterized protein</fullName>
    </submittedName>
</protein>
<feature type="region of interest" description="Disordered" evidence="1">
    <location>
        <begin position="76"/>
        <end position="98"/>
    </location>
</feature>
<gene>
    <name evidence="2" type="ORF">Vbra_19113</name>
</gene>
<feature type="region of interest" description="Disordered" evidence="1">
    <location>
        <begin position="1"/>
        <end position="43"/>
    </location>
</feature>
<dbReference type="InParanoid" id="A0A0G4GYE7"/>
<dbReference type="VEuPathDB" id="CryptoDB:Vbra_19113"/>
<name>A0A0G4GYE7_VITBC</name>
<sequence>MGQQTSRSRGAHQPVSNIIRVRVTHDGRRGGEKMSIVGSRGRGRGHLLKPLLVEPRSPGERATRGIEIEMADASTWRRKRKGAITDTSGEEETTALTA</sequence>
<evidence type="ECO:0000256" key="1">
    <source>
        <dbReference type="SAM" id="MobiDB-lite"/>
    </source>
</evidence>